<dbReference type="Proteomes" id="UP001162802">
    <property type="component" value="Unassembled WGS sequence"/>
</dbReference>
<evidence type="ECO:0000313" key="1">
    <source>
        <dbReference type="EMBL" id="MCJ1959364.1"/>
    </source>
</evidence>
<protein>
    <submittedName>
        <fullName evidence="1">Uncharacterized protein</fullName>
    </submittedName>
</protein>
<sequence length="51" mass="6163">MNIGAEMPFRRSSFSRKTGSLILDREREDRARKDTEKSDFRIWSQGRFRKL</sequence>
<gene>
    <name evidence="1" type="ORF">MTR65_01545</name>
</gene>
<comment type="caution">
    <text evidence="1">The sequence shown here is derived from an EMBL/GenBank/DDBJ whole genome shotgun (WGS) entry which is preliminary data.</text>
</comment>
<name>A0ABT0A830_9SPHN</name>
<keyword evidence="2" id="KW-1185">Reference proteome</keyword>
<reference evidence="1" key="1">
    <citation type="submission" date="2022-03" db="EMBL/GenBank/DDBJ databases">
        <title>Identification of a novel bacterium isolated from mangrove sediments.</title>
        <authorList>
            <person name="Pan X."/>
        </authorList>
    </citation>
    <scope>NUCLEOTIDE SEQUENCE</scope>
    <source>
        <strain evidence="1">B2637</strain>
    </source>
</reference>
<accession>A0ABT0A830</accession>
<dbReference type="EMBL" id="JALHAT010000002">
    <property type="protein sequence ID" value="MCJ1959364.1"/>
    <property type="molecule type" value="Genomic_DNA"/>
</dbReference>
<dbReference type="RefSeq" id="WP_226633356.1">
    <property type="nucleotide sequence ID" value="NZ_JALHAT010000002.1"/>
</dbReference>
<evidence type="ECO:0000313" key="2">
    <source>
        <dbReference type="Proteomes" id="UP001162802"/>
    </source>
</evidence>
<proteinExistence type="predicted"/>
<organism evidence="1 2">
    <name type="scientific">Novosphingobium mangrovi</name>
    <name type="common">ex Hu et al. 2023</name>
    <dbReference type="NCBI Taxonomy" id="2930094"/>
    <lineage>
        <taxon>Bacteria</taxon>
        <taxon>Pseudomonadati</taxon>
        <taxon>Pseudomonadota</taxon>
        <taxon>Alphaproteobacteria</taxon>
        <taxon>Sphingomonadales</taxon>
        <taxon>Sphingomonadaceae</taxon>
        <taxon>Novosphingobium</taxon>
    </lineage>
</organism>